<feature type="domain" description="N-acetyltransferase" evidence="3">
    <location>
        <begin position="3"/>
        <end position="163"/>
    </location>
</feature>
<gene>
    <name evidence="4" type="ORF">AN964_03265</name>
</gene>
<dbReference type="EMBL" id="LJJC01000004">
    <property type="protein sequence ID" value="KQL55336.1"/>
    <property type="molecule type" value="Genomic_DNA"/>
</dbReference>
<dbReference type="PANTHER" id="PTHR43420">
    <property type="entry name" value="ACETYLTRANSFERASE"/>
    <property type="match status" value="1"/>
</dbReference>
<dbReference type="InterPro" id="IPR016181">
    <property type="entry name" value="Acyl_CoA_acyltransferase"/>
</dbReference>
<dbReference type="Gene3D" id="3.40.630.30">
    <property type="match status" value="1"/>
</dbReference>
<proteinExistence type="predicted"/>
<keyword evidence="2" id="KW-0012">Acyltransferase</keyword>
<dbReference type="PROSITE" id="PS51186">
    <property type="entry name" value="GNAT"/>
    <property type="match status" value="1"/>
</dbReference>
<dbReference type="Pfam" id="PF00583">
    <property type="entry name" value="Acetyltransf_1"/>
    <property type="match status" value="1"/>
</dbReference>
<sequence length="163" mass="18611">MEKYIRNFEKQDMDFLWDMLYESMYVEEGKPALSRDILKEPAIEKYLKDWGRDTDRALISVNESNQPLGAIWIRLFSKEDGGYGFIDEETPELGIALIPEARGKGIGKKLMREMFQLAKSSGYKALSLSVNPQNVPALNMYEMNGFIKIGADDGGSWVMKKEL</sequence>
<keyword evidence="5" id="KW-1185">Reference proteome</keyword>
<dbReference type="InterPro" id="IPR050680">
    <property type="entry name" value="YpeA/RimI_acetyltransf"/>
</dbReference>
<dbReference type="CDD" id="cd04301">
    <property type="entry name" value="NAT_SF"/>
    <property type="match status" value="1"/>
</dbReference>
<evidence type="ECO:0000313" key="5">
    <source>
        <dbReference type="Proteomes" id="UP000051888"/>
    </source>
</evidence>
<keyword evidence="1" id="KW-0808">Transferase</keyword>
<dbReference type="PATRIC" id="fig|157838.3.peg.724"/>
<evidence type="ECO:0000313" key="4">
    <source>
        <dbReference type="EMBL" id="KQL55336.1"/>
    </source>
</evidence>
<name>A0A0Q3TMX2_9BACI</name>
<dbReference type="SUPFAM" id="SSF55729">
    <property type="entry name" value="Acyl-CoA N-acyltransferases (Nat)"/>
    <property type="match status" value="1"/>
</dbReference>
<protein>
    <recommendedName>
        <fullName evidence="3">N-acetyltransferase domain-containing protein</fullName>
    </recommendedName>
</protein>
<comment type="caution">
    <text evidence="4">The sequence shown here is derived from an EMBL/GenBank/DDBJ whole genome shotgun (WGS) entry which is preliminary data.</text>
</comment>
<dbReference type="GO" id="GO:0016747">
    <property type="term" value="F:acyltransferase activity, transferring groups other than amino-acyl groups"/>
    <property type="evidence" value="ECO:0007669"/>
    <property type="project" value="InterPro"/>
</dbReference>
<dbReference type="InterPro" id="IPR000182">
    <property type="entry name" value="GNAT_dom"/>
</dbReference>
<dbReference type="Proteomes" id="UP000051888">
    <property type="component" value="Unassembled WGS sequence"/>
</dbReference>
<dbReference type="RefSeq" id="WP_235950632.1">
    <property type="nucleotide sequence ID" value="NZ_JAAIWL010000016.1"/>
</dbReference>
<dbReference type="AlphaFoldDB" id="A0A0Q3TMX2"/>
<accession>A0A0Q3TMX2</accession>
<evidence type="ECO:0000259" key="3">
    <source>
        <dbReference type="PROSITE" id="PS51186"/>
    </source>
</evidence>
<evidence type="ECO:0000256" key="2">
    <source>
        <dbReference type="ARBA" id="ARBA00023315"/>
    </source>
</evidence>
<evidence type="ECO:0000256" key="1">
    <source>
        <dbReference type="ARBA" id="ARBA00022679"/>
    </source>
</evidence>
<reference evidence="4 5" key="1">
    <citation type="submission" date="2015-09" db="EMBL/GenBank/DDBJ databases">
        <title>Genome sequencing project for genomic taxonomy and phylogenomics of Bacillus-like bacteria.</title>
        <authorList>
            <person name="Liu B."/>
            <person name="Wang J."/>
            <person name="Zhu Y."/>
            <person name="Liu G."/>
            <person name="Chen Q."/>
            <person name="Chen Z."/>
            <person name="Lan J."/>
            <person name="Che J."/>
            <person name="Ge C."/>
            <person name="Shi H."/>
            <person name="Pan Z."/>
            <person name="Liu X."/>
        </authorList>
    </citation>
    <scope>NUCLEOTIDE SEQUENCE [LARGE SCALE GENOMIC DNA]</scope>
    <source>
        <strain evidence="4 5">LMG 18435</strain>
    </source>
</reference>
<organism evidence="4 5">
    <name type="scientific">Heyndrickxia shackletonii</name>
    <dbReference type="NCBI Taxonomy" id="157838"/>
    <lineage>
        <taxon>Bacteria</taxon>
        <taxon>Bacillati</taxon>
        <taxon>Bacillota</taxon>
        <taxon>Bacilli</taxon>
        <taxon>Bacillales</taxon>
        <taxon>Bacillaceae</taxon>
        <taxon>Heyndrickxia</taxon>
    </lineage>
</organism>